<dbReference type="GO" id="GO:0008236">
    <property type="term" value="F:serine-type peptidase activity"/>
    <property type="evidence" value="ECO:0007669"/>
    <property type="project" value="InterPro"/>
</dbReference>
<dbReference type="OrthoDB" id="446723at2759"/>
<feature type="domain" description="Serine aminopeptidase S33" evidence="3">
    <location>
        <begin position="205"/>
        <end position="282"/>
    </location>
</feature>
<dbReference type="InterPro" id="IPR029058">
    <property type="entry name" value="AB_hydrolase_fold"/>
</dbReference>
<dbReference type="SUPFAM" id="SSF53474">
    <property type="entry name" value="alpha/beta-Hydrolases"/>
    <property type="match status" value="1"/>
</dbReference>
<evidence type="ECO:0000259" key="2">
    <source>
        <dbReference type="Pfam" id="PF00326"/>
    </source>
</evidence>
<evidence type="ECO:0000256" key="1">
    <source>
        <dbReference type="SAM" id="MobiDB-lite"/>
    </source>
</evidence>
<dbReference type="VEuPathDB" id="ToxoDB:EMWEY_00020850"/>
<evidence type="ECO:0000313" key="4">
    <source>
        <dbReference type="EMBL" id="CDJ59255.1"/>
    </source>
</evidence>
<dbReference type="Gene3D" id="3.40.50.1820">
    <property type="entry name" value="alpha/beta hydrolase"/>
    <property type="match status" value="1"/>
</dbReference>
<dbReference type="PANTHER" id="PTHR12277:SF81">
    <property type="entry name" value="PROTEIN ABHD13"/>
    <property type="match status" value="1"/>
</dbReference>
<sequence length="442" mass="48585">MAQKIDRRGSPQPGATPEASNDHSEDEELCEMVALSPAGRCATMCIFGCISLMGCRSSVVRRLSFYPPFPAGYSLQGDQLYIQEAFHGASGGRGFRAAGTEQLVQRPPPREGQESIQKLLLRSRLPEQVIVCRIPRGRKKHLAAVLLLTAPAPEAAAAAAAAAAAGGGSASQGDNDAQSIAQRLSSKQLIIFSHGNSTDIGHMCQVNVLAYDYSGYGWSDGKATEAALYADIRRVVAFAVNELKVPPYKIILYGHSVGSGPSCDFVSKRKQKPLGGIILHSSIASGLRLFINNIDKAPWFDAFQNAEKLKKVHDVPMLLIHGRLDRQVPFSHSLKLEASCREADARFEQQQQQASRSRCWLGPFLLSPRSEPPEERAAELQRHRVQTWWVPDADHNDVEHKAGPVSAVRFIAFRKGYRVHGRDWKGWLRGEEARKAQESAYV</sequence>
<dbReference type="GO" id="GO:0006508">
    <property type="term" value="P:proteolysis"/>
    <property type="evidence" value="ECO:0007669"/>
    <property type="project" value="InterPro"/>
</dbReference>
<keyword evidence="5" id="KW-1185">Reference proteome</keyword>
<dbReference type="InterPro" id="IPR022742">
    <property type="entry name" value="Hydrolase_4"/>
</dbReference>
<dbReference type="EMBL" id="HG720226">
    <property type="protein sequence ID" value="CDJ59255.1"/>
    <property type="molecule type" value="Genomic_DNA"/>
</dbReference>
<feature type="region of interest" description="Disordered" evidence="1">
    <location>
        <begin position="1"/>
        <end position="25"/>
    </location>
</feature>
<dbReference type="InterPro" id="IPR001375">
    <property type="entry name" value="Peptidase_S9_cat"/>
</dbReference>
<dbReference type="Pfam" id="PF00326">
    <property type="entry name" value="Peptidase_S9"/>
    <property type="match status" value="1"/>
</dbReference>
<evidence type="ECO:0000313" key="5">
    <source>
        <dbReference type="Proteomes" id="UP000030763"/>
    </source>
</evidence>
<dbReference type="OMA" id="NIRAVWT"/>
<accession>U6MC55</accession>
<dbReference type="PANTHER" id="PTHR12277">
    <property type="entry name" value="ALPHA/BETA HYDROLASE DOMAIN-CONTAINING PROTEIN"/>
    <property type="match status" value="1"/>
</dbReference>
<protein>
    <recommendedName>
        <fullName evidence="6">Serine aminopeptidase S33 domain-containing protein</fullName>
    </recommendedName>
</protein>
<dbReference type="RefSeq" id="XP_013335903.1">
    <property type="nucleotide sequence ID" value="XM_013480449.1"/>
</dbReference>
<evidence type="ECO:0008006" key="6">
    <source>
        <dbReference type="Google" id="ProtNLM"/>
    </source>
</evidence>
<dbReference type="Pfam" id="PF12146">
    <property type="entry name" value="Hydrolase_4"/>
    <property type="match status" value="1"/>
</dbReference>
<reference evidence="4" key="1">
    <citation type="submission" date="2013-10" db="EMBL/GenBank/DDBJ databases">
        <title>Genomic analysis of the causative agents of coccidiosis in chickens.</title>
        <authorList>
            <person name="Reid A.J."/>
            <person name="Blake D."/>
            <person name="Billington K."/>
            <person name="Browne H."/>
            <person name="Dunn M."/>
            <person name="Hung S."/>
            <person name="Kawahara F."/>
            <person name="Miranda-Saavedra D."/>
            <person name="Mourier T."/>
            <person name="Nagra H."/>
            <person name="Otto T.D."/>
            <person name="Rawlings N."/>
            <person name="Sanchez A."/>
            <person name="Sanders M."/>
            <person name="Subramaniam C."/>
            <person name="Tay Y."/>
            <person name="Dear P."/>
            <person name="Doerig C."/>
            <person name="Gruber A."/>
            <person name="Parkinson J."/>
            <person name="Shirley M."/>
            <person name="Wan K.L."/>
            <person name="Berriman M."/>
            <person name="Tomley F."/>
            <person name="Pain A."/>
        </authorList>
    </citation>
    <scope>NUCLEOTIDE SEQUENCE [LARGE SCALE GENOMIC DNA]</scope>
    <source>
        <strain evidence="4">Weybridge</strain>
    </source>
</reference>
<organism evidence="4 5">
    <name type="scientific">Eimeria maxima</name>
    <name type="common">Coccidian parasite</name>
    <dbReference type="NCBI Taxonomy" id="5804"/>
    <lineage>
        <taxon>Eukaryota</taxon>
        <taxon>Sar</taxon>
        <taxon>Alveolata</taxon>
        <taxon>Apicomplexa</taxon>
        <taxon>Conoidasida</taxon>
        <taxon>Coccidia</taxon>
        <taxon>Eucoccidiorida</taxon>
        <taxon>Eimeriorina</taxon>
        <taxon>Eimeriidae</taxon>
        <taxon>Eimeria</taxon>
    </lineage>
</organism>
<reference evidence="4" key="2">
    <citation type="submission" date="2013-10" db="EMBL/GenBank/DDBJ databases">
        <authorList>
            <person name="Aslett M."/>
        </authorList>
    </citation>
    <scope>NUCLEOTIDE SEQUENCE [LARGE SCALE GENOMIC DNA]</scope>
    <source>
        <strain evidence="4">Weybridge</strain>
    </source>
</reference>
<name>U6MC55_EIMMA</name>
<feature type="domain" description="Peptidase S9 prolyl oligopeptidase catalytic" evidence="2">
    <location>
        <begin position="298"/>
        <end position="350"/>
    </location>
</feature>
<gene>
    <name evidence="4" type="ORF">EMWEY_00020850</name>
</gene>
<proteinExistence type="predicted"/>
<dbReference type="GeneID" id="25336071"/>
<evidence type="ECO:0000259" key="3">
    <source>
        <dbReference type="Pfam" id="PF12146"/>
    </source>
</evidence>
<dbReference type="Proteomes" id="UP000030763">
    <property type="component" value="Unassembled WGS sequence"/>
</dbReference>
<dbReference type="AlphaFoldDB" id="U6MC55"/>